<dbReference type="AlphaFoldDB" id="E6QIG3"/>
<evidence type="ECO:0000313" key="1">
    <source>
        <dbReference type="EMBL" id="CBI07029.1"/>
    </source>
</evidence>
<protein>
    <submittedName>
        <fullName evidence="1">Uncharacterized protein</fullName>
    </submittedName>
</protein>
<sequence>MACLQRTQAAHSPPPTNVRPLSSALMKGLYEECLRLTAKALQSELNSQDMKEASLWFAMTGQHLVETNFDSFIRPAAGKMLNQVEMTGVPLDHSSIEAELSKELSARVGWDVSGQVHGMFASNLNDDIQSLRSLSSNGLSIAMIGLSEELSSAGPQFAPAGFAGHTHPPRIQRISSSSGGRTSGGSGNIAAQICAGLSNTENAMGIASAALAIICMNPLDAAFIDGLFELPGACADFYTAFGGVAGLTHALRSSVCQ</sequence>
<reference evidence="1" key="1">
    <citation type="submission" date="2009-10" db="EMBL/GenBank/DDBJ databases">
        <title>Diversity of trophic interactions inside an arsenic-rich microbial ecosystem.</title>
        <authorList>
            <person name="Bertin P.N."/>
            <person name="Heinrich-Salmeron A."/>
            <person name="Pelletier E."/>
            <person name="Goulhen-Chollet F."/>
            <person name="Arsene-Ploetze F."/>
            <person name="Gallien S."/>
            <person name="Calteau A."/>
            <person name="Vallenet D."/>
            <person name="Casiot C."/>
            <person name="Chane-Woon-Ming B."/>
            <person name="Giloteaux L."/>
            <person name="Barakat M."/>
            <person name="Bonnefoy V."/>
            <person name="Bruneel O."/>
            <person name="Chandler M."/>
            <person name="Cleiss J."/>
            <person name="Duran R."/>
            <person name="Elbaz-Poulichet F."/>
            <person name="Fonknechten N."/>
            <person name="Lauga B."/>
            <person name="Mornico D."/>
            <person name="Ortet P."/>
            <person name="Schaeffer C."/>
            <person name="Siguier P."/>
            <person name="Alexander Thil Smith A."/>
            <person name="Van Dorsselaer A."/>
            <person name="Weissenbach J."/>
            <person name="Medigue C."/>
            <person name="Le Paslier D."/>
        </authorList>
    </citation>
    <scope>NUCLEOTIDE SEQUENCE</scope>
</reference>
<proteinExistence type="predicted"/>
<name>E6QIG3_9ZZZZ</name>
<dbReference type="EMBL" id="CABQ01000053">
    <property type="protein sequence ID" value="CBI07029.1"/>
    <property type="molecule type" value="Genomic_DNA"/>
</dbReference>
<comment type="caution">
    <text evidence="1">The sequence shown here is derived from an EMBL/GenBank/DDBJ whole genome shotgun (WGS) entry which is preliminary data.</text>
</comment>
<gene>
    <name evidence="1" type="ORF">CARN6_0335</name>
</gene>
<organism evidence="1">
    <name type="scientific">mine drainage metagenome</name>
    <dbReference type="NCBI Taxonomy" id="410659"/>
    <lineage>
        <taxon>unclassified sequences</taxon>
        <taxon>metagenomes</taxon>
        <taxon>ecological metagenomes</taxon>
    </lineage>
</organism>
<accession>E6QIG3</accession>